<evidence type="ECO:0000256" key="2">
    <source>
        <dbReference type="ARBA" id="ARBA00022801"/>
    </source>
</evidence>
<evidence type="ECO:0000313" key="7">
    <source>
        <dbReference type="Proteomes" id="UP000199532"/>
    </source>
</evidence>
<organism evidence="6 7">
    <name type="scientific">Dyadobacter koreensis</name>
    <dbReference type="NCBI Taxonomy" id="408657"/>
    <lineage>
        <taxon>Bacteria</taxon>
        <taxon>Pseudomonadati</taxon>
        <taxon>Bacteroidota</taxon>
        <taxon>Cytophagia</taxon>
        <taxon>Cytophagales</taxon>
        <taxon>Spirosomataceae</taxon>
        <taxon>Dyadobacter</taxon>
    </lineage>
</organism>
<feature type="binding site" evidence="4">
    <location>
        <position position="278"/>
    </location>
    <ligand>
        <name>Zn(2+)</name>
        <dbReference type="ChEBI" id="CHEBI:29105"/>
        <label>1</label>
    </ligand>
</feature>
<feature type="binding site" evidence="4">
    <location>
        <position position="46"/>
    </location>
    <ligand>
        <name>Zn(2+)</name>
        <dbReference type="ChEBI" id="CHEBI:29105"/>
        <label>1</label>
    </ligand>
</feature>
<proteinExistence type="inferred from homology"/>
<dbReference type="EMBL" id="FNXY01000002">
    <property type="protein sequence ID" value="SEI59775.1"/>
    <property type="molecule type" value="Genomic_DNA"/>
</dbReference>
<keyword evidence="1 4" id="KW-0479">Metal-binding</keyword>
<protein>
    <submittedName>
        <fullName evidence="6">Phosphotriesterase-related protein</fullName>
    </submittedName>
</protein>
<evidence type="ECO:0000256" key="3">
    <source>
        <dbReference type="PIRSR" id="PIRSR601559-50"/>
    </source>
</evidence>
<dbReference type="PROSITE" id="PS51347">
    <property type="entry name" value="PHOSPHOTRIESTERASE_2"/>
    <property type="match status" value="1"/>
</dbReference>
<feature type="binding site" description="via carbamate group" evidence="4">
    <location>
        <position position="164"/>
    </location>
    <ligand>
        <name>Zn(2+)</name>
        <dbReference type="ChEBI" id="CHEBI:29105"/>
        <label>1</label>
    </ligand>
</feature>
<dbReference type="Proteomes" id="UP000199532">
    <property type="component" value="Unassembled WGS sequence"/>
</dbReference>
<gene>
    <name evidence="6" type="ORF">SAMN04487995_1567</name>
</gene>
<dbReference type="SUPFAM" id="SSF51556">
    <property type="entry name" value="Metallo-dependent hydrolases"/>
    <property type="match status" value="1"/>
</dbReference>
<dbReference type="PANTHER" id="PTHR10819">
    <property type="entry name" value="PHOSPHOTRIESTERASE-RELATED"/>
    <property type="match status" value="1"/>
</dbReference>
<dbReference type="GO" id="GO:0016788">
    <property type="term" value="F:hydrolase activity, acting on ester bonds"/>
    <property type="evidence" value="ECO:0007669"/>
    <property type="project" value="InterPro"/>
</dbReference>
<dbReference type="InterPro" id="IPR032466">
    <property type="entry name" value="Metal_Hydrolase"/>
</dbReference>
<evidence type="ECO:0000313" key="6">
    <source>
        <dbReference type="EMBL" id="SEI59775.1"/>
    </source>
</evidence>
<evidence type="ECO:0000256" key="5">
    <source>
        <dbReference type="PROSITE-ProRule" id="PRU00679"/>
    </source>
</evidence>
<evidence type="ECO:0000256" key="4">
    <source>
        <dbReference type="PIRSR" id="PIRSR601559-51"/>
    </source>
</evidence>
<dbReference type="Pfam" id="PF02126">
    <property type="entry name" value="PTE"/>
    <property type="match status" value="1"/>
</dbReference>
<keyword evidence="2" id="KW-0378">Hydrolase</keyword>
<dbReference type="Gene3D" id="3.20.20.140">
    <property type="entry name" value="Metal-dependent hydrolases"/>
    <property type="match status" value="1"/>
</dbReference>
<feature type="binding site" evidence="4">
    <location>
        <position position="197"/>
    </location>
    <ligand>
        <name>Zn(2+)</name>
        <dbReference type="ChEBI" id="CHEBI:29105"/>
        <label>2</label>
    </ligand>
</feature>
<comment type="similarity">
    <text evidence="5">Belongs to the metallo-dependent hydrolases superfamily. Phosphotriesterase family.</text>
</comment>
<feature type="modified residue" description="N6-carboxylysine" evidence="3 5">
    <location>
        <position position="164"/>
    </location>
</feature>
<feature type="binding site" description="via carbamate group" evidence="4">
    <location>
        <position position="164"/>
    </location>
    <ligand>
        <name>Zn(2+)</name>
        <dbReference type="ChEBI" id="CHEBI:29105"/>
        <label>2</label>
    </ligand>
</feature>
<dbReference type="STRING" id="408657.SAMN04487995_1567"/>
<dbReference type="InterPro" id="IPR017947">
    <property type="entry name" value="AryldialkylPase_Zn-BS"/>
</dbReference>
<keyword evidence="7" id="KW-1185">Reference proteome</keyword>
<dbReference type="PANTHER" id="PTHR10819:SF3">
    <property type="entry name" value="PHOSPHOTRIESTERASE-RELATED PROTEIN"/>
    <property type="match status" value="1"/>
</dbReference>
<sequence>MLSRRKFLQRCLTAPFVLKEISSQTRQINTVLGAVNPARLGKTLIHEHVLVDFIGADKINPDRWEHEKVIRRVLPFLKEIKAKGIQSIVECTPAYLGRDVLLLQKLSRLSGLNILTNTGYYGASDNKYLPKQAFTETAEQLAERWINEFYQGIDNTEVKPGFIKISVNPGSLSTLHQKLVVAAGLTHLETGLTICSHTGPSLPAFEEIAILDELGVHPSAFVWVHARSTNENDFLKAAKMGVWISLDGISKDNLAQNASILQLLKSHNLLNRALISHDAGWYKPGEENGGEFRGFTTITDHFIPLLKTKAFTEEDIKQLIIINPAEVFTIKKRKL</sequence>
<evidence type="ECO:0000256" key="1">
    <source>
        <dbReference type="ARBA" id="ARBA00022723"/>
    </source>
</evidence>
<dbReference type="GO" id="GO:0008270">
    <property type="term" value="F:zinc ion binding"/>
    <property type="evidence" value="ECO:0007669"/>
    <property type="project" value="InterPro"/>
</dbReference>
<comment type="cofactor">
    <cofactor evidence="4">
        <name>a divalent metal cation</name>
        <dbReference type="ChEBI" id="CHEBI:60240"/>
    </cofactor>
    <text evidence="4">Binds 2 divalent metal cations per subunit.</text>
</comment>
<accession>A0A1H6S7T5</accession>
<feature type="binding site" evidence="4">
    <location>
        <position position="225"/>
    </location>
    <ligand>
        <name>Zn(2+)</name>
        <dbReference type="ChEBI" id="CHEBI:29105"/>
        <label>2</label>
    </ligand>
</feature>
<dbReference type="InterPro" id="IPR001559">
    <property type="entry name" value="Phosphotriesterase"/>
</dbReference>
<reference evidence="6 7" key="1">
    <citation type="submission" date="2016-10" db="EMBL/GenBank/DDBJ databases">
        <authorList>
            <person name="de Groot N.N."/>
        </authorList>
    </citation>
    <scope>NUCLEOTIDE SEQUENCE [LARGE SCALE GENOMIC DNA]</scope>
    <source>
        <strain evidence="6 7">DSM 19938</strain>
    </source>
</reference>
<dbReference type="AlphaFoldDB" id="A0A1H6S7T5"/>
<feature type="binding site" evidence="4">
    <location>
        <position position="48"/>
    </location>
    <ligand>
        <name>Zn(2+)</name>
        <dbReference type="ChEBI" id="CHEBI:29105"/>
        <label>1</label>
    </ligand>
</feature>
<dbReference type="RefSeq" id="WP_090334215.1">
    <property type="nucleotide sequence ID" value="NZ_FNXY01000002.1"/>
</dbReference>
<dbReference type="PROSITE" id="PS01322">
    <property type="entry name" value="PHOSPHOTRIESTERASE_1"/>
    <property type="match status" value="1"/>
</dbReference>
<dbReference type="OrthoDB" id="105927at2"/>
<name>A0A1H6S7T5_9BACT</name>